<feature type="region of interest" description="Disordered" evidence="1">
    <location>
        <begin position="34"/>
        <end position="95"/>
    </location>
</feature>
<evidence type="ECO:0000313" key="3">
    <source>
        <dbReference type="Proteomes" id="UP000575985"/>
    </source>
</evidence>
<reference evidence="2 3" key="1">
    <citation type="submission" date="2020-07" db="EMBL/GenBank/DDBJ databases">
        <title>Sequencing the genomes of 1000 actinobacteria strains.</title>
        <authorList>
            <person name="Klenk H.-P."/>
        </authorList>
    </citation>
    <scope>NUCLEOTIDE SEQUENCE [LARGE SCALE GENOMIC DNA]</scope>
    <source>
        <strain evidence="2 3">DSM 45927</strain>
    </source>
</reference>
<dbReference type="Proteomes" id="UP000575985">
    <property type="component" value="Unassembled WGS sequence"/>
</dbReference>
<proteinExistence type="predicted"/>
<dbReference type="EMBL" id="JACCFO010000001">
    <property type="protein sequence ID" value="NYI96844.1"/>
    <property type="molecule type" value="Genomic_DNA"/>
</dbReference>
<sequence>MTTKPAPAPPADDNPLVLADDRFATGLPGRCVPVSDALPSAHRPWGMDRARVPRPVRLPTGKHQKPTENKIITRPTTINNGGKVESDTETQTVTD</sequence>
<gene>
    <name evidence="2" type="ORF">HNR12_003121</name>
</gene>
<name>A0A853BPY8_9ACTN</name>
<dbReference type="RefSeq" id="WP_179768143.1">
    <property type="nucleotide sequence ID" value="NZ_JACCFO010000001.1"/>
</dbReference>
<accession>A0A853BPY8</accession>
<keyword evidence="3" id="KW-1185">Reference proteome</keyword>
<evidence type="ECO:0000313" key="2">
    <source>
        <dbReference type="EMBL" id="NYI96844.1"/>
    </source>
</evidence>
<protein>
    <submittedName>
        <fullName evidence="2">Uncharacterized protein</fullName>
    </submittedName>
</protein>
<dbReference type="AlphaFoldDB" id="A0A853BPY8"/>
<comment type="caution">
    <text evidence="2">The sequence shown here is derived from an EMBL/GenBank/DDBJ whole genome shotgun (WGS) entry which is preliminary data.</text>
</comment>
<evidence type="ECO:0000256" key="1">
    <source>
        <dbReference type="SAM" id="MobiDB-lite"/>
    </source>
</evidence>
<organism evidence="2 3">
    <name type="scientific">Streptomonospora nanhaiensis</name>
    <dbReference type="NCBI Taxonomy" id="1323731"/>
    <lineage>
        <taxon>Bacteria</taxon>
        <taxon>Bacillati</taxon>
        <taxon>Actinomycetota</taxon>
        <taxon>Actinomycetes</taxon>
        <taxon>Streptosporangiales</taxon>
        <taxon>Nocardiopsidaceae</taxon>
        <taxon>Streptomonospora</taxon>
    </lineage>
</organism>